<dbReference type="PANTHER" id="PTHR42834:SF1">
    <property type="entry name" value="ENDONUCLEASE_EXONUCLEASE_PHOSPHATASE FAMILY PROTEIN (AFU_ORTHOLOGUE AFUA_3G09210)"/>
    <property type="match status" value="1"/>
</dbReference>
<dbReference type="AlphaFoldDB" id="A0A0C9VZY0"/>
<feature type="signal peptide" evidence="1">
    <location>
        <begin position="1"/>
        <end position="17"/>
    </location>
</feature>
<keyword evidence="1" id="KW-0732">Signal</keyword>
<dbReference type="InterPro" id="IPR036691">
    <property type="entry name" value="Endo/exonu/phosph_ase_sf"/>
</dbReference>
<evidence type="ECO:0000256" key="1">
    <source>
        <dbReference type="SAM" id="SignalP"/>
    </source>
</evidence>
<name>A0A0C9VZY0_9AGAM</name>
<sequence length="615" mass="64826">MLPFLGLLLALSSLASCTTIAEIQGSSFSSPYAGKKVTGVSGIVTAKSPSGFWISSASSTKGAASSGLSVYTTTESVLSQVKVGDSISLGGTITSYRSSKSPNDLFVTQIEDPAGITVHSSSNKVEPVVLGKDRSPPTGQLSALDQGADGFLSVPNNGSLVERSNAALQPDKYGLDFWQSLSGMLVTIPSPVGVDFSDRYGNFWVRGDWSVTGQNSRGGLSMIRGSDGLPTPHPDEIVIGKPLDGSKNPKVAIGTTLSDISGIVQYEYGYFTILPLTASSVKGVPSATVPASTIKSSNDACTVSLGDYNVENMSPTSDHMGAVATHIAKFLNSPDLVFVQEIQDASGDADDGTVDANVTLSNLVAALSNAGSPFKYAFADINPINDQDGGKKGGNIRQAYLYNPSKLSLVGNSPVGGSSDATKVVKDNAGQLSLSYNPGRIDPSNSAWKSSRKPLAAAWKTTSGARFFTVNLQLVAKLDSSSIWGDARPPINAWVDERTKQVEIVSSFVKSILDADPNASIVVGGDCNEFTFTTSVFESLTDQLTEADEAANIAPEERYTYVYEGISQQLDHLFVSKAIVGRKVNVEHVHVNTWASSVDTRASDHDPTVMQMKVC</sequence>
<dbReference type="Pfam" id="PF03372">
    <property type="entry name" value="Exo_endo_phos"/>
    <property type="match status" value="1"/>
</dbReference>
<dbReference type="PANTHER" id="PTHR42834">
    <property type="entry name" value="ENDONUCLEASE/EXONUCLEASE/PHOSPHATASE FAMILY PROTEIN (AFU_ORTHOLOGUE AFUA_3G09210)"/>
    <property type="match status" value="1"/>
</dbReference>
<dbReference type="Proteomes" id="UP000053820">
    <property type="component" value="Unassembled WGS sequence"/>
</dbReference>
<dbReference type="OrthoDB" id="47488at2759"/>
<proteinExistence type="predicted"/>
<keyword evidence="4" id="KW-1185">Reference proteome</keyword>
<dbReference type="HOGENOM" id="CLU_003608_0_0_1"/>
<dbReference type="SUPFAM" id="SSF56219">
    <property type="entry name" value="DNase I-like"/>
    <property type="match status" value="1"/>
</dbReference>
<dbReference type="InterPro" id="IPR005135">
    <property type="entry name" value="Endo/exonuclease/phosphatase"/>
</dbReference>
<feature type="chain" id="PRO_5002205674" description="Endonuclease/exonuclease/phosphatase domain-containing protein" evidence="1">
    <location>
        <begin position="18"/>
        <end position="615"/>
    </location>
</feature>
<gene>
    <name evidence="3" type="ORF">HYDPIDRAFT_33575</name>
</gene>
<feature type="domain" description="Endonuclease/exonuclease/phosphatase" evidence="2">
    <location>
        <begin position="308"/>
        <end position="605"/>
    </location>
</feature>
<evidence type="ECO:0000313" key="4">
    <source>
        <dbReference type="Proteomes" id="UP000053820"/>
    </source>
</evidence>
<reference evidence="3 4" key="1">
    <citation type="submission" date="2014-04" db="EMBL/GenBank/DDBJ databases">
        <title>Evolutionary Origins and Diversification of the Mycorrhizal Mutualists.</title>
        <authorList>
            <consortium name="DOE Joint Genome Institute"/>
            <consortium name="Mycorrhizal Genomics Consortium"/>
            <person name="Kohler A."/>
            <person name="Kuo A."/>
            <person name="Nagy L.G."/>
            <person name="Floudas D."/>
            <person name="Copeland A."/>
            <person name="Barry K.W."/>
            <person name="Cichocki N."/>
            <person name="Veneault-Fourrey C."/>
            <person name="LaButti K."/>
            <person name="Lindquist E.A."/>
            <person name="Lipzen A."/>
            <person name="Lundell T."/>
            <person name="Morin E."/>
            <person name="Murat C."/>
            <person name="Riley R."/>
            <person name="Ohm R."/>
            <person name="Sun H."/>
            <person name="Tunlid A."/>
            <person name="Henrissat B."/>
            <person name="Grigoriev I.V."/>
            <person name="Hibbett D.S."/>
            <person name="Martin F."/>
        </authorList>
    </citation>
    <scope>NUCLEOTIDE SEQUENCE [LARGE SCALE GENOMIC DNA]</scope>
    <source>
        <strain evidence="3 4">MD-312</strain>
    </source>
</reference>
<protein>
    <recommendedName>
        <fullName evidence="2">Endonuclease/exonuclease/phosphatase domain-containing protein</fullName>
    </recommendedName>
</protein>
<evidence type="ECO:0000313" key="3">
    <source>
        <dbReference type="EMBL" id="KIJ59068.1"/>
    </source>
</evidence>
<dbReference type="EMBL" id="KN839899">
    <property type="protein sequence ID" value="KIJ59068.1"/>
    <property type="molecule type" value="Genomic_DNA"/>
</dbReference>
<dbReference type="Gene3D" id="3.60.10.10">
    <property type="entry name" value="Endonuclease/exonuclease/phosphatase"/>
    <property type="match status" value="1"/>
</dbReference>
<accession>A0A0C9VZY0</accession>
<evidence type="ECO:0000259" key="2">
    <source>
        <dbReference type="Pfam" id="PF03372"/>
    </source>
</evidence>
<organism evidence="3 4">
    <name type="scientific">Hydnomerulius pinastri MD-312</name>
    <dbReference type="NCBI Taxonomy" id="994086"/>
    <lineage>
        <taxon>Eukaryota</taxon>
        <taxon>Fungi</taxon>
        <taxon>Dikarya</taxon>
        <taxon>Basidiomycota</taxon>
        <taxon>Agaricomycotina</taxon>
        <taxon>Agaricomycetes</taxon>
        <taxon>Agaricomycetidae</taxon>
        <taxon>Boletales</taxon>
        <taxon>Boletales incertae sedis</taxon>
        <taxon>Leucogyrophana</taxon>
    </lineage>
</organism>